<dbReference type="EMBL" id="LHUG01000005">
    <property type="protein sequence ID" value="PAB00933.1"/>
    <property type="molecule type" value="Genomic_DNA"/>
</dbReference>
<sequence length="105" mass="11518">MGLWDFFRQKKGIENTPVKTEPIVENDLAVGQEVPAYIETDAKNYELVSVIAAAIMAGEQTDSQFVVKKILERNPEAQLVSVIAASIAAGEQADSQMIVKKIIKK</sequence>
<comment type="caution">
    <text evidence="1">The sequence shown here is derived from an EMBL/GenBank/DDBJ whole genome shotgun (WGS) entry which is preliminary data.</text>
</comment>
<keyword evidence="2" id="KW-1185">Reference proteome</keyword>
<proteinExistence type="predicted"/>
<dbReference type="AlphaFoldDB" id="A0A267HTX9"/>
<evidence type="ECO:0000313" key="1">
    <source>
        <dbReference type="EMBL" id="PAB00933.1"/>
    </source>
</evidence>
<dbReference type="OrthoDB" id="2222210at2"/>
<reference evidence="1 2" key="1">
    <citation type="submission" date="2015-08" db="EMBL/GenBank/DDBJ databases">
        <title>Enterococcus genome sequence.</title>
        <authorList>
            <person name="Acedo J.Z."/>
            <person name="Vederas J.C."/>
        </authorList>
    </citation>
    <scope>NUCLEOTIDE SEQUENCE [LARGE SCALE GENOMIC DNA]</scope>
    <source>
        <strain evidence="1 2">49</strain>
    </source>
</reference>
<organism evidence="1 2">
    <name type="scientific">Enterococcus canintestini</name>
    <dbReference type="NCBI Taxonomy" id="317010"/>
    <lineage>
        <taxon>Bacteria</taxon>
        <taxon>Bacillati</taxon>
        <taxon>Bacillota</taxon>
        <taxon>Bacilli</taxon>
        <taxon>Lactobacillales</taxon>
        <taxon>Enterococcaceae</taxon>
        <taxon>Enterococcus</taxon>
    </lineage>
</organism>
<dbReference type="Proteomes" id="UP000216797">
    <property type="component" value="Unassembled WGS sequence"/>
</dbReference>
<dbReference type="RefSeq" id="WP_071864253.1">
    <property type="nucleotide sequence ID" value="NZ_JBHLVQ010000013.1"/>
</dbReference>
<accession>A0A267HTX9</accession>
<name>A0A267HTX9_9ENTE</name>
<protein>
    <submittedName>
        <fullName evidence="1">Uncharacterized protein</fullName>
    </submittedName>
</protein>
<evidence type="ECO:0000313" key="2">
    <source>
        <dbReference type="Proteomes" id="UP000216797"/>
    </source>
</evidence>
<gene>
    <name evidence="1" type="ORF">AKL21_06665</name>
</gene>